<keyword evidence="6" id="KW-0138">CF(0)</keyword>
<dbReference type="PRINTS" id="PR00124">
    <property type="entry name" value="ATPASEC"/>
</dbReference>
<evidence type="ECO:0000313" key="16">
    <source>
        <dbReference type="Proteomes" id="UP000322667"/>
    </source>
</evidence>
<dbReference type="InterPro" id="IPR002379">
    <property type="entry name" value="ATPase_proteolipid_c-like_dom"/>
</dbReference>
<keyword evidence="7 13" id="KW-0812">Transmembrane</keyword>
<dbReference type="AlphaFoldDB" id="A0A5D2JAL9"/>
<dbReference type="GO" id="GO:0008289">
    <property type="term" value="F:lipid binding"/>
    <property type="evidence" value="ECO:0007669"/>
    <property type="project" value="UniProtKB-KW"/>
</dbReference>
<comment type="function">
    <text evidence="1">This protein is one of the chains of the nonenzymatic membrane component (F0) of mitochondrial ATPase.</text>
</comment>
<evidence type="ECO:0000256" key="9">
    <source>
        <dbReference type="ARBA" id="ARBA00022989"/>
    </source>
</evidence>
<dbReference type="InterPro" id="IPR035921">
    <property type="entry name" value="F/V-ATP_Csub_sf"/>
</dbReference>
<evidence type="ECO:0000259" key="14">
    <source>
        <dbReference type="Pfam" id="PF00137"/>
    </source>
</evidence>
<dbReference type="InterPro" id="IPR000454">
    <property type="entry name" value="ATP_synth_F0_csu"/>
</dbReference>
<sequence>MIVSLTISLFWCEELIMNPLISVASVIAAGSAVELASIGPGVGIARQPEAEGKIQGTLLLSLAFMEALTIYGLVVALALLFANPFV</sequence>
<name>A0A5D2JAL9_GOSTO</name>
<accession>A0A5D2JAL9</accession>
<evidence type="ECO:0000256" key="3">
    <source>
        <dbReference type="ARBA" id="ARBA00006704"/>
    </source>
</evidence>
<dbReference type="PROSITE" id="PS00605">
    <property type="entry name" value="ATPASE_C"/>
    <property type="match status" value="1"/>
</dbReference>
<reference evidence="15 16" key="1">
    <citation type="submission" date="2019-07" db="EMBL/GenBank/DDBJ databases">
        <title>WGS assembly of Gossypium tomentosum.</title>
        <authorList>
            <person name="Chen Z.J."/>
            <person name="Sreedasyam A."/>
            <person name="Ando A."/>
            <person name="Song Q."/>
            <person name="De L."/>
            <person name="Hulse-Kemp A."/>
            <person name="Ding M."/>
            <person name="Ye W."/>
            <person name="Kirkbride R."/>
            <person name="Jenkins J."/>
            <person name="Plott C."/>
            <person name="Lovell J."/>
            <person name="Lin Y.-M."/>
            <person name="Vaughn R."/>
            <person name="Liu B."/>
            <person name="Li W."/>
            <person name="Simpson S."/>
            <person name="Scheffler B."/>
            <person name="Saski C."/>
            <person name="Grover C."/>
            <person name="Hu G."/>
            <person name="Conover J."/>
            <person name="Carlson J."/>
            <person name="Shu S."/>
            <person name="Boston L."/>
            <person name="Williams M."/>
            <person name="Peterson D."/>
            <person name="Mcgee K."/>
            <person name="Jones D."/>
            <person name="Wendel J."/>
            <person name="Stelly D."/>
            <person name="Grimwood J."/>
            <person name="Schmutz J."/>
        </authorList>
    </citation>
    <scope>NUCLEOTIDE SEQUENCE [LARGE SCALE GENOMIC DNA]</scope>
    <source>
        <strain evidence="15">7179.01</strain>
    </source>
</reference>
<dbReference type="GO" id="GO:0033177">
    <property type="term" value="C:proton-transporting two-sector ATPase complex, proton-transporting domain"/>
    <property type="evidence" value="ECO:0007669"/>
    <property type="project" value="InterPro"/>
</dbReference>
<evidence type="ECO:0000256" key="12">
    <source>
        <dbReference type="ARBA" id="ARBA00023136"/>
    </source>
</evidence>
<organism evidence="15 16">
    <name type="scientific">Gossypium tomentosum</name>
    <name type="common">Hawaiian cotton</name>
    <name type="synonym">Gossypium sandvicense</name>
    <dbReference type="NCBI Taxonomy" id="34277"/>
    <lineage>
        <taxon>Eukaryota</taxon>
        <taxon>Viridiplantae</taxon>
        <taxon>Streptophyta</taxon>
        <taxon>Embryophyta</taxon>
        <taxon>Tracheophyta</taxon>
        <taxon>Spermatophyta</taxon>
        <taxon>Magnoliopsida</taxon>
        <taxon>eudicotyledons</taxon>
        <taxon>Gunneridae</taxon>
        <taxon>Pentapetalae</taxon>
        <taxon>rosids</taxon>
        <taxon>malvids</taxon>
        <taxon>Malvales</taxon>
        <taxon>Malvaceae</taxon>
        <taxon>Malvoideae</taxon>
        <taxon>Gossypium</taxon>
    </lineage>
</organism>
<feature type="transmembrane region" description="Helical" evidence="13">
    <location>
        <begin position="20"/>
        <end position="45"/>
    </location>
</feature>
<evidence type="ECO:0000256" key="11">
    <source>
        <dbReference type="ARBA" id="ARBA00023121"/>
    </source>
</evidence>
<dbReference type="Pfam" id="PF00137">
    <property type="entry name" value="ATP-synt_C"/>
    <property type="match status" value="1"/>
</dbReference>
<dbReference type="GO" id="GO:0015986">
    <property type="term" value="P:proton motive force-driven ATP synthesis"/>
    <property type="evidence" value="ECO:0007669"/>
    <property type="project" value="InterPro"/>
</dbReference>
<evidence type="ECO:0000313" key="15">
    <source>
        <dbReference type="EMBL" id="TYH51416.1"/>
    </source>
</evidence>
<feature type="domain" description="V-ATPase proteolipid subunit C-like" evidence="14">
    <location>
        <begin position="24"/>
        <end position="78"/>
    </location>
</feature>
<keyword evidence="8 13" id="KW-0375">Hydrogen ion transport</keyword>
<keyword evidence="16" id="KW-1185">Reference proteome</keyword>
<comment type="similarity">
    <text evidence="3 13">Belongs to the ATPase C chain family.</text>
</comment>
<dbReference type="Proteomes" id="UP000322667">
    <property type="component" value="Chromosome D10"/>
</dbReference>
<proteinExistence type="inferred from homology"/>
<evidence type="ECO:0000256" key="7">
    <source>
        <dbReference type="ARBA" id="ARBA00022692"/>
    </source>
</evidence>
<keyword evidence="12 13" id="KW-0472">Membrane</keyword>
<comment type="subunit">
    <text evidence="4">F-type ATPases have 2 components, CF(1) - the catalytic core - and CF(0) - the membrane proton channel. CF(1) has five subunits: alpha(3), beta(3), gamma(1), delta(1), epsilon(1). CF(0) has three main subunits: a, b and c.</text>
</comment>
<evidence type="ECO:0000256" key="6">
    <source>
        <dbReference type="ARBA" id="ARBA00022547"/>
    </source>
</evidence>
<evidence type="ECO:0000256" key="8">
    <source>
        <dbReference type="ARBA" id="ARBA00022781"/>
    </source>
</evidence>
<protein>
    <recommendedName>
        <fullName evidence="14">V-ATPase proteolipid subunit C-like domain-containing protein</fullName>
    </recommendedName>
</protein>
<comment type="subcellular location">
    <subcellularLocation>
        <location evidence="2">Membrane</location>
        <topology evidence="2">Multi-pass membrane protein</topology>
    </subcellularLocation>
</comment>
<dbReference type="InterPro" id="IPR020537">
    <property type="entry name" value="ATP_synth_F0_csu_DDCD_BS"/>
</dbReference>
<dbReference type="InterPro" id="IPR038662">
    <property type="entry name" value="ATP_synth_F0_csu_sf"/>
</dbReference>
<keyword evidence="9 13" id="KW-1133">Transmembrane helix</keyword>
<evidence type="ECO:0000256" key="10">
    <source>
        <dbReference type="ARBA" id="ARBA00023065"/>
    </source>
</evidence>
<dbReference type="GO" id="GO:0015078">
    <property type="term" value="F:proton transmembrane transporter activity"/>
    <property type="evidence" value="ECO:0007669"/>
    <property type="project" value="InterPro"/>
</dbReference>
<evidence type="ECO:0000256" key="2">
    <source>
        <dbReference type="ARBA" id="ARBA00004141"/>
    </source>
</evidence>
<evidence type="ECO:0000256" key="13">
    <source>
        <dbReference type="RuleBase" id="RU004221"/>
    </source>
</evidence>
<keyword evidence="10 13" id="KW-0406">Ion transport</keyword>
<gene>
    <name evidence="15" type="ORF">ES332_D10G272400v1</name>
</gene>
<dbReference type="Gene3D" id="1.20.20.10">
    <property type="entry name" value="F1F0 ATP synthase subunit C"/>
    <property type="match status" value="1"/>
</dbReference>
<dbReference type="SUPFAM" id="SSF81333">
    <property type="entry name" value="F1F0 ATP synthase subunit C"/>
    <property type="match status" value="1"/>
</dbReference>
<dbReference type="EMBL" id="CM017632">
    <property type="protein sequence ID" value="TYH51416.1"/>
    <property type="molecule type" value="Genomic_DNA"/>
</dbReference>
<keyword evidence="5 13" id="KW-0813">Transport</keyword>
<keyword evidence="11 13" id="KW-0446">Lipid-binding</keyword>
<evidence type="ECO:0000256" key="1">
    <source>
        <dbReference type="ARBA" id="ARBA00002351"/>
    </source>
</evidence>
<evidence type="ECO:0000256" key="4">
    <source>
        <dbReference type="ARBA" id="ARBA00011648"/>
    </source>
</evidence>
<feature type="transmembrane region" description="Helical" evidence="13">
    <location>
        <begin position="57"/>
        <end position="82"/>
    </location>
</feature>
<evidence type="ECO:0000256" key="5">
    <source>
        <dbReference type="ARBA" id="ARBA00022448"/>
    </source>
</evidence>
<dbReference type="GO" id="GO:0045259">
    <property type="term" value="C:proton-transporting ATP synthase complex"/>
    <property type="evidence" value="ECO:0007669"/>
    <property type="project" value="UniProtKB-KW"/>
</dbReference>